<dbReference type="EMBL" id="ML986492">
    <property type="protein sequence ID" value="KAF2276819.1"/>
    <property type="molecule type" value="Genomic_DNA"/>
</dbReference>
<organism evidence="1 2">
    <name type="scientific">Westerdykella ornata</name>
    <dbReference type="NCBI Taxonomy" id="318751"/>
    <lineage>
        <taxon>Eukaryota</taxon>
        <taxon>Fungi</taxon>
        <taxon>Dikarya</taxon>
        <taxon>Ascomycota</taxon>
        <taxon>Pezizomycotina</taxon>
        <taxon>Dothideomycetes</taxon>
        <taxon>Pleosporomycetidae</taxon>
        <taxon>Pleosporales</taxon>
        <taxon>Sporormiaceae</taxon>
        <taxon>Westerdykella</taxon>
    </lineage>
</organism>
<dbReference type="AlphaFoldDB" id="A0A6A6JPE5"/>
<dbReference type="GeneID" id="54547875"/>
<evidence type="ECO:0000313" key="1">
    <source>
        <dbReference type="EMBL" id="KAF2276819.1"/>
    </source>
</evidence>
<dbReference type="RefSeq" id="XP_033654358.1">
    <property type="nucleotide sequence ID" value="XM_033794700.1"/>
</dbReference>
<dbReference type="Proteomes" id="UP000800097">
    <property type="component" value="Unassembled WGS sequence"/>
</dbReference>
<protein>
    <submittedName>
        <fullName evidence="1">Uncharacterized protein</fullName>
    </submittedName>
</protein>
<keyword evidence="2" id="KW-1185">Reference proteome</keyword>
<accession>A0A6A6JPE5</accession>
<proteinExistence type="predicted"/>
<reference evidence="1" key="1">
    <citation type="journal article" date="2020" name="Stud. Mycol.">
        <title>101 Dothideomycetes genomes: a test case for predicting lifestyles and emergence of pathogens.</title>
        <authorList>
            <person name="Haridas S."/>
            <person name="Albert R."/>
            <person name="Binder M."/>
            <person name="Bloem J."/>
            <person name="Labutti K."/>
            <person name="Salamov A."/>
            <person name="Andreopoulos B."/>
            <person name="Baker S."/>
            <person name="Barry K."/>
            <person name="Bills G."/>
            <person name="Bluhm B."/>
            <person name="Cannon C."/>
            <person name="Castanera R."/>
            <person name="Culley D."/>
            <person name="Daum C."/>
            <person name="Ezra D."/>
            <person name="Gonzalez J."/>
            <person name="Henrissat B."/>
            <person name="Kuo A."/>
            <person name="Liang C."/>
            <person name="Lipzen A."/>
            <person name="Lutzoni F."/>
            <person name="Magnuson J."/>
            <person name="Mondo S."/>
            <person name="Nolan M."/>
            <person name="Ohm R."/>
            <person name="Pangilinan J."/>
            <person name="Park H.-J."/>
            <person name="Ramirez L."/>
            <person name="Alfaro M."/>
            <person name="Sun H."/>
            <person name="Tritt A."/>
            <person name="Yoshinaga Y."/>
            <person name="Zwiers L.-H."/>
            <person name="Turgeon B."/>
            <person name="Goodwin S."/>
            <person name="Spatafora J."/>
            <person name="Crous P."/>
            <person name="Grigoriev I."/>
        </authorList>
    </citation>
    <scope>NUCLEOTIDE SEQUENCE</scope>
    <source>
        <strain evidence="1">CBS 379.55</strain>
    </source>
</reference>
<name>A0A6A6JPE5_WESOR</name>
<gene>
    <name evidence="1" type="ORF">EI97DRAFT_322981</name>
</gene>
<evidence type="ECO:0000313" key="2">
    <source>
        <dbReference type="Proteomes" id="UP000800097"/>
    </source>
</evidence>
<sequence>MHTAWRITQALTHSISLTPSPNIPYILDPLSNTNNDNHTINGTTTNVSYPPRVYQQKKVHSFPPPKKSGNRPPWLCYGQCIYQPASHPTPL</sequence>